<reference evidence="5" key="1">
    <citation type="submission" date="2020-10" db="EMBL/GenBank/DDBJ databases">
        <authorList>
            <person name="Gilroy R."/>
        </authorList>
    </citation>
    <scope>NUCLEOTIDE SEQUENCE</scope>
    <source>
        <strain evidence="5">ChiSjej1B19-7085</strain>
    </source>
</reference>
<dbReference type="PROSITE" id="PS51000">
    <property type="entry name" value="HTH_DEOR_2"/>
    <property type="match status" value="1"/>
</dbReference>
<name>A0A9D1DR05_9FIRM</name>
<evidence type="ECO:0000259" key="4">
    <source>
        <dbReference type="PROSITE" id="PS51000"/>
    </source>
</evidence>
<evidence type="ECO:0000256" key="3">
    <source>
        <dbReference type="ARBA" id="ARBA00023163"/>
    </source>
</evidence>
<dbReference type="PRINTS" id="PR00037">
    <property type="entry name" value="HTHLACR"/>
</dbReference>
<evidence type="ECO:0000256" key="1">
    <source>
        <dbReference type="ARBA" id="ARBA00023015"/>
    </source>
</evidence>
<evidence type="ECO:0000313" key="6">
    <source>
        <dbReference type="Proteomes" id="UP000886785"/>
    </source>
</evidence>
<comment type="caution">
    <text evidence="5">The sequence shown here is derived from an EMBL/GenBank/DDBJ whole genome shotgun (WGS) entry which is preliminary data.</text>
</comment>
<protein>
    <submittedName>
        <fullName evidence="5">DeoR/GlpR transcriptional regulator</fullName>
    </submittedName>
</protein>
<dbReference type="InterPro" id="IPR036390">
    <property type="entry name" value="WH_DNA-bd_sf"/>
</dbReference>
<evidence type="ECO:0000256" key="2">
    <source>
        <dbReference type="ARBA" id="ARBA00023125"/>
    </source>
</evidence>
<dbReference type="InterPro" id="IPR037171">
    <property type="entry name" value="NagB/RpiA_transferase-like"/>
</dbReference>
<feature type="domain" description="HTH deoR-type" evidence="4">
    <location>
        <begin position="3"/>
        <end position="58"/>
    </location>
</feature>
<gene>
    <name evidence="5" type="ORF">IAA54_06935</name>
</gene>
<dbReference type="AlphaFoldDB" id="A0A9D1DR05"/>
<dbReference type="Gene3D" id="1.10.10.10">
    <property type="entry name" value="Winged helix-like DNA-binding domain superfamily/Winged helix DNA-binding domain"/>
    <property type="match status" value="1"/>
</dbReference>
<keyword evidence="1" id="KW-0805">Transcription regulation</keyword>
<dbReference type="SMART" id="SM00420">
    <property type="entry name" value="HTH_DEOR"/>
    <property type="match status" value="1"/>
</dbReference>
<dbReference type="GO" id="GO:0003700">
    <property type="term" value="F:DNA-binding transcription factor activity"/>
    <property type="evidence" value="ECO:0007669"/>
    <property type="project" value="InterPro"/>
</dbReference>
<dbReference type="Gene3D" id="3.40.50.1360">
    <property type="match status" value="1"/>
</dbReference>
<sequence>MNVEKRHQMILELLERDSYADISTLSRMLQVSEMTIRRDLSRMDEEGLLMRVHGGARPVPKRGFELPIEQRTLCQPSSKSMLGRYAASLVQSGEVIALDASSTTCAMIPHLNVPVTVITNSISAACALAENAKAEVILLGGRLRKPSFSLVGYDVGETLRKYHVDKAFLSSKSIDAPHGVTDATADEAESKKAILASAAEVFFLMDHTKLDSCAFYQVCPLPQAGRLIVDFQPGIREKHAEFFSSCEKSSVKVQIISEGIEI</sequence>
<proteinExistence type="predicted"/>
<reference evidence="5" key="2">
    <citation type="journal article" date="2021" name="PeerJ">
        <title>Extensive microbial diversity within the chicken gut microbiome revealed by metagenomics and culture.</title>
        <authorList>
            <person name="Gilroy R."/>
            <person name="Ravi A."/>
            <person name="Getino M."/>
            <person name="Pursley I."/>
            <person name="Horton D.L."/>
            <person name="Alikhan N.F."/>
            <person name="Baker D."/>
            <person name="Gharbi K."/>
            <person name="Hall N."/>
            <person name="Watson M."/>
            <person name="Adriaenssens E.M."/>
            <person name="Foster-Nyarko E."/>
            <person name="Jarju S."/>
            <person name="Secka A."/>
            <person name="Antonio M."/>
            <person name="Oren A."/>
            <person name="Chaudhuri R.R."/>
            <person name="La Ragione R."/>
            <person name="Hildebrand F."/>
            <person name="Pallen M.J."/>
        </authorList>
    </citation>
    <scope>NUCLEOTIDE SEQUENCE</scope>
    <source>
        <strain evidence="5">ChiSjej1B19-7085</strain>
    </source>
</reference>
<dbReference type="PANTHER" id="PTHR30363">
    <property type="entry name" value="HTH-TYPE TRANSCRIPTIONAL REGULATOR SRLR-RELATED"/>
    <property type="match status" value="1"/>
</dbReference>
<dbReference type="SUPFAM" id="SSF100950">
    <property type="entry name" value="NagB/RpiA/CoA transferase-like"/>
    <property type="match status" value="1"/>
</dbReference>
<accession>A0A9D1DR05</accession>
<dbReference type="InterPro" id="IPR036388">
    <property type="entry name" value="WH-like_DNA-bd_sf"/>
</dbReference>
<dbReference type="Pfam" id="PF08220">
    <property type="entry name" value="HTH_DeoR"/>
    <property type="match status" value="1"/>
</dbReference>
<organism evidence="5 6">
    <name type="scientific">Candidatus Gallacutalibacter pullicola</name>
    <dbReference type="NCBI Taxonomy" id="2840830"/>
    <lineage>
        <taxon>Bacteria</taxon>
        <taxon>Bacillati</taxon>
        <taxon>Bacillota</taxon>
        <taxon>Clostridia</taxon>
        <taxon>Eubacteriales</taxon>
        <taxon>Candidatus Gallacutalibacter</taxon>
    </lineage>
</organism>
<dbReference type="SMART" id="SM01134">
    <property type="entry name" value="DeoRC"/>
    <property type="match status" value="1"/>
</dbReference>
<dbReference type="Proteomes" id="UP000886785">
    <property type="component" value="Unassembled WGS sequence"/>
</dbReference>
<keyword evidence="3" id="KW-0804">Transcription</keyword>
<dbReference type="GO" id="GO:0003677">
    <property type="term" value="F:DNA binding"/>
    <property type="evidence" value="ECO:0007669"/>
    <property type="project" value="UniProtKB-KW"/>
</dbReference>
<dbReference type="Pfam" id="PF00455">
    <property type="entry name" value="DeoRC"/>
    <property type="match status" value="1"/>
</dbReference>
<dbReference type="EMBL" id="DVHF01000080">
    <property type="protein sequence ID" value="HIR57387.1"/>
    <property type="molecule type" value="Genomic_DNA"/>
</dbReference>
<dbReference type="InterPro" id="IPR018356">
    <property type="entry name" value="Tscrpt_reg_HTH_DeoR_CS"/>
</dbReference>
<dbReference type="PROSITE" id="PS00894">
    <property type="entry name" value="HTH_DEOR_1"/>
    <property type="match status" value="1"/>
</dbReference>
<evidence type="ECO:0000313" key="5">
    <source>
        <dbReference type="EMBL" id="HIR57387.1"/>
    </source>
</evidence>
<dbReference type="PANTHER" id="PTHR30363:SF44">
    <property type="entry name" value="AGA OPERON TRANSCRIPTIONAL REPRESSOR-RELATED"/>
    <property type="match status" value="1"/>
</dbReference>
<dbReference type="SUPFAM" id="SSF46785">
    <property type="entry name" value="Winged helix' DNA-binding domain"/>
    <property type="match status" value="1"/>
</dbReference>
<dbReference type="InterPro" id="IPR050313">
    <property type="entry name" value="Carb_Metab_HTH_regulators"/>
</dbReference>
<dbReference type="InterPro" id="IPR001034">
    <property type="entry name" value="DeoR_HTH"/>
</dbReference>
<dbReference type="InterPro" id="IPR014036">
    <property type="entry name" value="DeoR-like_C"/>
</dbReference>
<keyword evidence="2" id="KW-0238">DNA-binding</keyword>